<gene>
    <name evidence="4" type="ORF">OLC1_LOCUS5500</name>
</gene>
<dbReference type="InterPro" id="IPR002156">
    <property type="entry name" value="RNaseH_domain"/>
</dbReference>
<proteinExistence type="predicted"/>
<dbReference type="GO" id="GO:0004523">
    <property type="term" value="F:RNA-DNA hybrid ribonuclease activity"/>
    <property type="evidence" value="ECO:0007669"/>
    <property type="project" value="InterPro"/>
</dbReference>
<reference evidence="4" key="1">
    <citation type="submission" date="2023-03" db="EMBL/GenBank/DDBJ databases">
        <authorList>
            <person name="Julca I."/>
        </authorList>
    </citation>
    <scope>NUCLEOTIDE SEQUENCE</scope>
</reference>
<keyword evidence="5" id="KW-1185">Reference proteome</keyword>
<dbReference type="InterPro" id="IPR036691">
    <property type="entry name" value="Endo/exonu/phosph_ase_sf"/>
</dbReference>
<evidence type="ECO:0000256" key="1">
    <source>
        <dbReference type="SAM" id="MobiDB-lite"/>
    </source>
</evidence>
<dbReference type="Pfam" id="PF13456">
    <property type="entry name" value="RVT_3"/>
    <property type="match status" value="1"/>
</dbReference>
<dbReference type="AlphaFoldDB" id="A0AAV1CH42"/>
<protein>
    <submittedName>
        <fullName evidence="4">OLC1v1030022C1</fullName>
    </submittedName>
</protein>
<dbReference type="CDD" id="cd06222">
    <property type="entry name" value="RNase_H_like"/>
    <property type="match status" value="1"/>
</dbReference>
<evidence type="ECO:0000313" key="5">
    <source>
        <dbReference type="Proteomes" id="UP001161247"/>
    </source>
</evidence>
<dbReference type="InterPro" id="IPR005135">
    <property type="entry name" value="Endo/exonuclease/phosphatase"/>
</dbReference>
<dbReference type="Gene3D" id="3.30.420.10">
    <property type="entry name" value="Ribonuclease H-like superfamily/Ribonuclease H"/>
    <property type="match status" value="1"/>
</dbReference>
<dbReference type="EMBL" id="OX459119">
    <property type="protein sequence ID" value="CAI9094305.1"/>
    <property type="molecule type" value="Genomic_DNA"/>
</dbReference>
<feature type="region of interest" description="Disordered" evidence="1">
    <location>
        <begin position="1"/>
        <end position="40"/>
    </location>
</feature>
<dbReference type="PANTHER" id="PTHR47723">
    <property type="entry name" value="OS05G0353850 PROTEIN"/>
    <property type="match status" value="1"/>
</dbReference>
<dbReference type="SUPFAM" id="SSF53098">
    <property type="entry name" value="Ribonuclease H-like"/>
    <property type="match status" value="1"/>
</dbReference>
<evidence type="ECO:0000259" key="2">
    <source>
        <dbReference type="Pfam" id="PF03372"/>
    </source>
</evidence>
<evidence type="ECO:0000259" key="3">
    <source>
        <dbReference type="Pfam" id="PF13456"/>
    </source>
</evidence>
<organism evidence="4 5">
    <name type="scientific">Oldenlandia corymbosa var. corymbosa</name>
    <dbReference type="NCBI Taxonomy" id="529605"/>
    <lineage>
        <taxon>Eukaryota</taxon>
        <taxon>Viridiplantae</taxon>
        <taxon>Streptophyta</taxon>
        <taxon>Embryophyta</taxon>
        <taxon>Tracheophyta</taxon>
        <taxon>Spermatophyta</taxon>
        <taxon>Magnoliopsida</taxon>
        <taxon>eudicotyledons</taxon>
        <taxon>Gunneridae</taxon>
        <taxon>Pentapetalae</taxon>
        <taxon>asterids</taxon>
        <taxon>lamiids</taxon>
        <taxon>Gentianales</taxon>
        <taxon>Rubiaceae</taxon>
        <taxon>Rubioideae</taxon>
        <taxon>Spermacoceae</taxon>
        <taxon>Hedyotis-Oldenlandia complex</taxon>
        <taxon>Oldenlandia</taxon>
    </lineage>
</organism>
<feature type="region of interest" description="Disordered" evidence="1">
    <location>
        <begin position="206"/>
        <end position="233"/>
    </location>
</feature>
<dbReference type="GO" id="GO:0003676">
    <property type="term" value="F:nucleic acid binding"/>
    <property type="evidence" value="ECO:0007669"/>
    <property type="project" value="InterPro"/>
</dbReference>
<dbReference type="Gene3D" id="3.60.10.10">
    <property type="entry name" value="Endonuclease/exonuclease/phosphatase"/>
    <property type="match status" value="1"/>
</dbReference>
<feature type="domain" description="Endonuclease/exonuclease/phosphatase" evidence="2">
    <location>
        <begin position="526"/>
        <end position="681"/>
    </location>
</feature>
<evidence type="ECO:0000313" key="4">
    <source>
        <dbReference type="EMBL" id="CAI9094305.1"/>
    </source>
</evidence>
<dbReference type="SUPFAM" id="SSF56219">
    <property type="entry name" value="DNase I-like"/>
    <property type="match status" value="1"/>
</dbReference>
<sequence length="1003" mass="112101">MSGVLPDATIDANERVDPKGHPPDGLDCNLPPLQKANPPLLTDYQSLKHSRVRDSYVVYETSDQGFADQSKSDAPSPRRCFRDMLNLNQPHVEMNSDDGEGGDLDNEVTVDFDRPVPDVKIRDSLYASMVQSWKNIVVVKVMGITLTPQLLYSKLTALWPFMQGCHMIDLENGFFQIRFKQMMMQSKYWWEALGYGHVVAGCPDRPSKGEGSSGDGSPGKNGKDGNGKNSNVVVDTIGNANERHHEMVEEERLYGPWLLAKTASRPSSWRNKSVAYANQKKKGTDPPSGSRFNTLSSLHKVEEGNNSESLAIGMRGSTQFQFVSNSRGNKNGGAREARRAGKVVKGDEWRTVEEARSGNKKENTNHNTGVASQGNESARAAFHEGDKNGSGSKKYGKPVETRRGSLRGNKGVDGGDIDAGVNSVSNKTVVVHATTGLDPLKHQVVHVLESPGRHDNNASGPDPVNIDGDDDMTIEINPPADVVPMPDYSALGGLNDDDAMIEESSEMDSLVPGFARSFQIEAVGFSGGIWLLWKERVVVRVIRCHKQFLHVAVTVDNVAFLLTVVYASPNPRVRRELWRGLEGLVATIDEPWVFGGDFNCLLQYSKKQGSSRRSINISDEFAQLIFNYELQELRTDGHPFTWVCNNSGLTEKLDRFVGNLKWANLFSESLVCLLPRMQSDHFPLLLRCRRNNGVQQRTKPFRFLASWLLHEGFHGLVENAWEASNGYEDAARTENLWMKLVNVQSCSSFFSMSLEDWLCTNLDGGLMMDRDNWQVVFGITVWQAWQWRNRTVFNSTNASLNQKLSEVDSFVEGVASTVCCERKLGFMGRTKEHCWLRWLFPPENWLKLNTDGFFNPYTGMASSGGLLRDHMGRWCGGFVMNIGFASITGAKLWGLFQGLQQNWTLGFRQIIAEVDIASVVKMVEGTKEIVEVHKSLVLAIRELMRRDWNIVLDHVHQERNFAADSLASLAMSCPGGFSWLEEPPICVKTWLQHDIVGISYNFM</sequence>
<feature type="domain" description="RNase H type-1" evidence="3">
    <location>
        <begin position="849"/>
        <end position="969"/>
    </location>
</feature>
<name>A0AAV1CH42_OLDCO</name>
<dbReference type="InterPro" id="IPR012337">
    <property type="entry name" value="RNaseH-like_sf"/>
</dbReference>
<dbReference type="PANTHER" id="PTHR47723:SF13">
    <property type="entry name" value="PUTATIVE-RELATED"/>
    <property type="match status" value="1"/>
</dbReference>
<dbReference type="InterPro" id="IPR036397">
    <property type="entry name" value="RNaseH_sf"/>
</dbReference>
<feature type="compositionally biased region" description="Polar residues" evidence="1">
    <location>
        <begin position="365"/>
        <end position="376"/>
    </location>
</feature>
<dbReference type="Proteomes" id="UP001161247">
    <property type="component" value="Chromosome 2"/>
</dbReference>
<dbReference type="InterPro" id="IPR044730">
    <property type="entry name" value="RNase_H-like_dom_plant"/>
</dbReference>
<feature type="compositionally biased region" description="Basic and acidic residues" evidence="1">
    <location>
        <begin position="333"/>
        <end position="364"/>
    </location>
</feature>
<accession>A0AAV1CH42</accession>
<feature type="compositionally biased region" description="Basic and acidic residues" evidence="1">
    <location>
        <begin position="12"/>
        <end position="24"/>
    </location>
</feature>
<dbReference type="Pfam" id="PF03372">
    <property type="entry name" value="Exo_endo_phos"/>
    <property type="match status" value="1"/>
</dbReference>
<dbReference type="InterPro" id="IPR053151">
    <property type="entry name" value="RNase_H-like"/>
</dbReference>
<feature type="region of interest" description="Disordered" evidence="1">
    <location>
        <begin position="322"/>
        <end position="419"/>
    </location>
</feature>